<sequence>MEYKPLDFAAFEIRLLTLDPKRGSDDALSCTLNHSFLTEPPDYRALSYCWGDPTDNEEVIVNGHPMQITRNLSVALKQLRSSNLTTLWVDALCINQTNLAERGLQVTRMGLIYSNAAEVIVWLGEENEGSSIAMARILEPSGYDLDRFQAVESYEQRKDEYTKLFGDRPRVRPLPDNVQRSFIALFQRPYWKRVWIIQEVAKARNVSIFCGGRIVSWAQLLRFVQGTELLPPEVQALIKFRSTEQSSQDRPRLAKALIDTKYNLSTDPRDKIYALRALSSDGDELVPTPNYTQSPQRVYFNLLKNMLSKYESLDYLHRQLPSNHPLSGKGGYPPDWRKVSYGLPFVLMSCSLPFDDPDRVINSFPGVGPDSSLKSQHSHYFPILRPFGLRAFVSVQDSIQYVAGDWDSPRPRPSKENPQIGVTQSEIVVNSASWDILKAFCVACMREGSAPLGDIGRMPQTFLKLVLESDWSQIDAPRTRKDFFFNWLHANQKFLFQGKTLRMWVEDYMGNLPPVKKKQTQGRIHTKKTLPSNYEDVFLDTMCHVLRRGTRLAAGRTLDLVSPEALPGDLLCWIAGGGSILLRQEADGYQFIGTWKSLPGSELNPERDWRIADIH</sequence>
<dbReference type="Pfam" id="PF06985">
    <property type="entry name" value="HET"/>
    <property type="match status" value="1"/>
</dbReference>
<name>A0A8T9CIU0_9HELO</name>
<accession>A0A8T9CIU0</accession>
<dbReference type="InterPro" id="IPR010730">
    <property type="entry name" value="HET"/>
</dbReference>
<dbReference type="InterPro" id="IPR052895">
    <property type="entry name" value="HetReg/Transcr_Mod"/>
</dbReference>
<proteinExistence type="predicted"/>
<dbReference type="Proteomes" id="UP000469558">
    <property type="component" value="Unassembled WGS sequence"/>
</dbReference>
<evidence type="ECO:0000313" key="2">
    <source>
        <dbReference type="EMBL" id="TVY85528.1"/>
    </source>
</evidence>
<protein>
    <submittedName>
        <fullName evidence="2">Heterokaryon incompatibility protein 6 OR allele</fullName>
    </submittedName>
</protein>
<dbReference type="PANTHER" id="PTHR24148">
    <property type="entry name" value="ANKYRIN REPEAT DOMAIN-CONTAINING PROTEIN 39 HOMOLOG-RELATED"/>
    <property type="match status" value="1"/>
</dbReference>
<dbReference type="AlphaFoldDB" id="A0A8T9CIU0"/>
<evidence type="ECO:0000259" key="1">
    <source>
        <dbReference type="Pfam" id="PF06985"/>
    </source>
</evidence>
<dbReference type="OrthoDB" id="3526006at2759"/>
<organism evidence="2 3">
    <name type="scientific">Lachnellula suecica</name>
    <dbReference type="NCBI Taxonomy" id="602035"/>
    <lineage>
        <taxon>Eukaryota</taxon>
        <taxon>Fungi</taxon>
        <taxon>Dikarya</taxon>
        <taxon>Ascomycota</taxon>
        <taxon>Pezizomycotina</taxon>
        <taxon>Leotiomycetes</taxon>
        <taxon>Helotiales</taxon>
        <taxon>Lachnaceae</taxon>
        <taxon>Lachnellula</taxon>
    </lineage>
</organism>
<feature type="domain" description="Heterokaryon incompatibility" evidence="1">
    <location>
        <begin position="43"/>
        <end position="199"/>
    </location>
</feature>
<comment type="caution">
    <text evidence="2">The sequence shown here is derived from an EMBL/GenBank/DDBJ whole genome shotgun (WGS) entry which is preliminary data.</text>
</comment>
<dbReference type="PANTHER" id="PTHR24148:SF73">
    <property type="entry name" value="HET DOMAIN PROTEIN (AFU_ORTHOLOGUE AFUA_8G01020)"/>
    <property type="match status" value="1"/>
</dbReference>
<gene>
    <name evidence="2" type="primary">het-6_22</name>
    <name evidence="2" type="ORF">LSUE1_G000379</name>
</gene>
<keyword evidence="3" id="KW-1185">Reference proteome</keyword>
<dbReference type="EMBL" id="QGMK01000003">
    <property type="protein sequence ID" value="TVY85528.1"/>
    <property type="molecule type" value="Genomic_DNA"/>
</dbReference>
<reference evidence="2 3" key="1">
    <citation type="submission" date="2018-05" db="EMBL/GenBank/DDBJ databases">
        <title>Genome sequencing and assembly of the regulated plant pathogen Lachnellula willkommii and related sister species for the development of diagnostic species identification markers.</title>
        <authorList>
            <person name="Giroux E."/>
            <person name="Bilodeau G."/>
        </authorList>
    </citation>
    <scope>NUCLEOTIDE SEQUENCE [LARGE SCALE GENOMIC DNA]</scope>
    <source>
        <strain evidence="2 3">CBS 268.59</strain>
    </source>
</reference>
<evidence type="ECO:0000313" key="3">
    <source>
        <dbReference type="Proteomes" id="UP000469558"/>
    </source>
</evidence>